<reference evidence="2" key="1">
    <citation type="journal article" date="2008" name="Nat. Genet.">
        <title>The Pristionchus pacificus genome provides a unique perspective on nematode lifestyle and parasitism.</title>
        <authorList>
            <person name="Dieterich C."/>
            <person name="Clifton S.W."/>
            <person name="Schuster L.N."/>
            <person name="Chinwalla A."/>
            <person name="Delehaunty K."/>
            <person name="Dinkelacker I."/>
            <person name="Fulton L."/>
            <person name="Fulton R."/>
            <person name="Godfrey J."/>
            <person name="Minx P."/>
            <person name="Mitreva M."/>
            <person name="Roeseler W."/>
            <person name="Tian H."/>
            <person name="Witte H."/>
            <person name="Yang S.P."/>
            <person name="Wilson R.K."/>
            <person name="Sommer R.J."/>
        </authorList>
    </citation>
    <scope>NUCLEOTIDE SEQUENCE [LARGE SCALE GENOMIC DNA]</scope>
    <source>
        <strain evidence="2">PS312</strain>
    </source>
</reference>
<dbReference type="PANTHER" id="PTHR22718:SF11">
    <property type="entry name" value="7TM GPCR SERPENTINE RECEPTOR CLASS X (SRX) DOMAIN-CONTAINING PROTEIN"/>
    <property type="match status" value="1"/>
</dbReference>
<dbReference type="EnsemblMetazoa" id="PPA31064.1">
    <property type="protein sequence ID" value="PPA31064.1"/>
    <property type="gene ID" value="WBGene00203929"/>
</dbReference>
<dbReference type="PANTHER" id="PTHR22718">
    <property type="entry name" value="SERPENTINE RECEPTOR, CLASS X"/>
    <property type="match status" value="1"/>
</dbReference>
<accession>A0A2A6D1V4</accession>
<evidence type="ECO:0000313" key="1">
    <source>
        <dbReference type="EnsemblMetazoa" id="PPA31064.1"/>
    </source>
</evidence>
<evidence type="ECO:0000313" key="2">
    <source>
        <dbReference type="Proteomes" id="UP000005239"/>
    </source>
</evidence>
<organism evidence="1 2">
    <name type="scientific">Pristionchus pacificus</name>
    <name type="common">Parasitic nematode worm</name>
    <dbReference type="NCBI Taxonomy" id="54126"/>
    <lineage>
        <taxon>Eukaryota</taxon>
        <taxon>Metazoa</taxon>
        <taxon>Ecdysozoa</taxon>
        <taxon>Nematoda</taxon>
        <taxon>Chromadorea</taxon>
        <taxon>Rhabditida</taxon>
        <taxon>Rhabditina</taxon>
        <taxon>Diplogasteromorpha</taxon>
        <taxon>Diplogasteroidea</taxon>
        <taxon>Neodiplogasteridae</taxon>
        <taxon>Pristionchus</taxon>
    </lineage>
</organism>
<protein>
    <submittedName>
        <fullName evidence="1">Uncharacterized protein</fullName>
    </submittedName>
</protein>
<accession>A0A8R1YKX0</accession>
<sequence length="291" mass="32868">MSTQIAIGSVYIVLNLRAIMSIISKGKLRENFVGANNPISGDIFAFFEGWFAISRIIDALQSYSWSCNSLSQISLAANRFVVTVLLRPTFFTMGRAIFFSIFQHLLAIAITAAVHFILPCCRCCGNMRKTVHDPRFRIAFSRENYGYRDVQLHDISQHAHENCRPFPWPSILKRYPSDSHIRTCVRETLQAGVARAQKAAEARPEVNVSTFYSNSRRVRTIWCKEIGNAQIRFSIRLDRARVHFLVLFLHAAQGALALHNRRLGQGASILALSSHPLSNTLNPNCRCSNDQ</sequence>
<gene>
    <name evidence="1" type="primary">WBGene00203929</name>
</gene>
<reference evidence="1" key="2">
    <citation type="submission" date="2022-06" db="UniProtKB">
        <authorList>
            <consortium name="EnsemblMetazoa"/>
        </authorList>
    </citation>
    <scope>IDENTIFICATION</scope>
    <source>
        <strain evidence="1">PS312</strain>
    </source>
</reference>
<dbReference type="Proteomes" id="UP000005239">
    <property type="component" value="Unassembled WGS sequence"/>
</dbReference>
<proteinExistence type="predicted"/>
<name>A0A2A6D1V4_PRIPA</name>
<keyword evidence="2" id="KW-1185">Reference proteome</keyword>
<dbReference type="AlphaFoldDB" id="A0A2A6D1V4"/>